<feature type="transmembrane region" description="Helical" evidence="1">
    <location>
        <begin position="62"/>
        <end position="80"/>
    </location>
</feature>
<gene>
    <name evidence="3" type="ORF">SAMN02745885_02063</name>
</gene>
<dbReference type="InterPro" id="IPR050469">
    <property type="entry name" value="Diguanylate_Cyclase"/>
</dbReference>
<dbReference type="InterPro" id="IPR029787">
    <property type="entry name" value="Nucleotide_cyclase"/>
</dbReference>
<feature type="transmembrane region" description="Helical" evidence="1">
    <location>
        <begin position="32"/>
        <end position="55"/>
    </location>
</feature>
<dbReference type="InterPro" id="IPR000160">
    <property type="entry name" value="GGDEF_dom"/>
</dbReference>
<feature type="transmembrane region" description="Helical" evidence="1">
    <location>
        <begin position="92"/>
        <end position="121"/>
    </location>
</feature>
<accession>A0A1T4REC0</accession>
<reference evidence="4" key="1">
    <citation type="submission" date="2017-02" db="EMBL/GenBank/DDBJ databases">
        <authorList>
            <person name="Varghese N."/>
            <person name="Submissions S."/>
        </authorList>
    </citation>
    <scope>NUCLEOTIDE SEQUENCE [LARGE SCALE GENOMIC DNA]</scope>
    <source>
        <strain evidence="4">DSM 16521</strain>
    </source>
</reference>
<keyword evidence="1" id="KW-0472">Membrane</keyword>
<dbReference type="SUPFAM" id="SSF55073">
    <property type="entry name" value="Nucleotide cyclase"/>
    <property type="match status" value="1"/>
</dbReference>
<name>A0A1T4REC0_9FIRM</name>
<dbReference type="PANTHER" id="PTHR45138:SF9">
    <property type="entry name" value="DIGUANYLATE CYCLASE DGCM-RELATED"/>
    <property type="match status" value="1"/>
</dbReference>
<protein>
    <submittedName>
        <fullName evidence="3">Diguanylate cyclase (GGDEF) domain-containing protein</fullName>
    </submittedName>
</protein>
<dbReference type="GO" id="GO:0052621">
    <property type="term" value="F:diguanylate cyclase activity"/>
    <property type="evidence" value="ECO:0007669"/>
    <property type="project" value="TreeGrafter"/>
</dbReference>
<dbReference type="GO" id="GO:1902201">
    <property type="term" value="P:negative regulation of bacterial-type flagellum-dependent cell motility"/>
    <property type="evidence" value="ECO:0007669"/>
    <property type="project" value="TreeGrafter"/>
</dbReference>
<proteinExistence type="predicted"/>
<dbReference type="GO" id="GO:0043709">
    <property type="term" value="P:cell adhesion involved in single-species biofilm formation"/>
    <property type="evidence" value="ECO:0007669"/>
    <property type="project" value="TreeGrafter"/>
</dbReference>
<feature type="domain" description="GGDEF" evidence="2">
    <location>
        <begin position="237"/>
        <end position="371"/>
    </location>
</feature>
<feature type="transmembrane region" description="Helical" evidence="1">
    <location>
        <begin position="9"/>
        <end position="26"/>
    </location>
</feature>
<dbReference type="NCBIfam" id="TIGR00254">
    <property type="entry name" value="GGDEF"/>
    <property type="match status" value="1"/>
</dbReference>
<dbReference type="PROSITE" id="PS50887">
    <property type="entry name" value="GGDEF"/>
    <property type="match status" value="1"/>
</dbReference>
<dbReference type="Proteomes" id="UP000189933">
    <property type="component" value="Unassembled WGS sequence"/>
</dbReference>
<dbReference type="CDD" id="cd01949">
    <property type="entry name" value="GGDEF"/>
    <property type="match status" value="1"/>
</dbReference>
<organism evidence="3 4">
    <name type="scientific">Carboxydocella sporoproducens DSM 16521</name>
    <dbReference type="NCBI Taxonomy" id="1121270"/>
    <lineage>
        <taxon>Bacteria</taxon>
        <taxon>Bacillati</taxon>
        <taxon>Bacillota</taxon>
        <taxon>Clostridia</taxon>
        <taxon>Eubacteriales</taxon>
        <taxon>Clostridiales Family XVI. Incertae Sedis</taxon>
        <taxon>Carboxydocella</taxon>
    </lineage>
</organism>
<dbReference type="AlphaFoldDB" id="A0A1T4REC0"/>
<keyword evidence="4" id="KW-1185">Reference proteome</keyword>
<dbReference type="FunFam" id="3.30.70.270:FF:000001">
    <property type="entry name" value="Diguanylate cyclase domain protein"/>
    <property type="match status" value="1"/>
</dbReference>
<evidence type="ECO:0000313" key="4">
    <source>
        <dbReference type="Proteomes" id="UP000189933"/>
    </source>
</evidence>
<dbReference type="InterPro" id="IPR043128">
    <property type="entry name" value="Rev_trsase/Diguanyl_cyclase"/>
</dbReference>
<evidence type="ECO:0000256" key="1">
    <source>
        <dbReference type="SAM" id="Phobius"/>
    </source>
</evidence>
<evidence type="ECO:0000259" key="2">
    <source>
        <dbReference type="PROSITE" id="PS50887"/>
    </source>
</evidence>
<dbReference type="GO" id="GO:0005886">
    <property type="term" value="C:plasma membrane"/>
    <property type="evidence" value="ECO:0007669"/>
    <property type="project" value="TreeGrafter"/>
</dbReference>
<keyword evidence="1" id="KW-0812">Transmembrane</keyword>
<dbReference type="EMBL" id="FUXM01000029">
    <property type="protein sequence ID" value="SKA14247.1"/>
    <property type="molecule type" value="Genomic_DNA"/>
</dbReference>
<sequence length="373" mass="42394">MQRKVERNLWIITGVTSFPFVILALANPDKVVFPHLYILMAVAGIFNGLFVPFFLMRGEGNWLRYTLAIGGNLLISYFWINFTGGVESIFYPAFYLLPIVAATLYADFLGAMATALVAGGLSIYAKGQATGWKVTMWQDTRMLAQIVLFFLVAAIVGYLLKVQREQFRRNQKMNEELEIAYSQLMASHDQLQSYTNIIEKMNREMEQLAITDELTGLYNYRYFQMTLDKELKRNRHSSLTLIMLDIDDFKTYNDRYGHMMGDKMLAEVARTIKSLVREIDTVVRYGGEEFAVLLPATRSEEGFQVAEKLRQAIAALRVPTADGLQTSITVSAGISCFPVDSLNKSELISHADLALYRAKEDGRNLSRIYEKLQ</sequence>
<dbReference type="SMART" id="SM00267">
    <property type="entry name" value="GGDEF"/>
    <property type="match status" value="1"/>
</dbReference>
<dbReference type="Gene3D" id="3.30.70.270">
    <property type="match status" value="1"/>
</dbReference>
<evidence type="ECO:0000313" key="3">
    <source>
        <dbReference type="EMBL" id="SKA14247.1"/>
    </source>
</evidence>
<keyword evidence="1" id="KW-1133">Transmembrane helix</keyword>
<dbReference type="OrthoDB" id="9807794at2"/>
<feature type="transmembrane region" description="Helical" evidence="1">
    <location>
        <begin position="142"/>
        <end position="160"/>
    </location>
</feature>
<dbReference type="PANTHER" id="PTHR45138">
    <property type="entry name" value="REGULATORY COMPONENTS OF SENSORY TRANSDUCTION SYSTEM"/>
    <property type="match status" value="1"/>
</dbReference>
<dbReference type="Pfam" id="PF00990">
    <property type="entry name" value="GGDEF"/>
    <property type="match status" value="1"/>
</dbReference>
<dbReference type="RefSeq" id="WP_078666087.1">
    <property type="nucleotide sequence ID" value="NZ_FUXM01000029.1"/>
</dbReference>